<organism evidence="1 2">
    <name type="scientific">Syntrophotalea acetylenivorans</name>
    <dbReference type="NCBI Taxonomy" id="1842532"/>
    <lineage>
        <taxon>Bacteria</taxon>
        <taxon>Pseudomonadati</taxon>
        <taxon>Thermodesulfobacteriota</taxon>
        <taxon>Desulfuromonadia</taxon>
        <taxon>Desulfuromonadales</taxon>
        <taxon>Syntrophotaleaceae</taxon>
        <taxon>Syntrophotalea</taxon>
    </lineage>
</organism>
<dbReference type="PANTHER" id="PTHR38471:SF2">
    <property type="entry name" value="FOUR HELIX BUNDLE PROTEIN"/>
    <property type="match status" value="1"/>
</dbReference>
<dbReference type="KEGG" id="pef:A7E78_00405"/>
<reference evidence="1 2" key="1">
    <citation type="journal article" date="2017" name="Genome Announc.">
        <title>Complete Genome Sequences of Two Acetylene-Fermenting Pelobacter acetylenicus Strains.</title>
        <authorList>
            <person name="Sutton J.M."/>
            <person name="Baesman S.M."/>
            <person name="Fierst J.L."/>
            <person name="Poret-Peterson A.T."/>
            <person name="Oremland R.S."/>
            <person name="Dunlap D.S."/>
            <person name="Akob D.M."/>
        </authorList>
    </citation>
    <scope>NUCLEOTIDE SEQUENCE [LARGE SCALE GENOMIC DNA]</scope>
    <source>
        <strain evidence="1 2">SFB93</strain>
    </source>
</reference>
<dbReference type="SUPFAM" id="SSF158446">
    <property type="entry name" value="IVS-encoded protein-like"/>
    <property type="match status" value="1"/>
</dbReference>
<dbReference type="Gene3D" id="1.20.1440.60">
    <property type="entry name" value="23S rRNA-intervening sequence"/>
    <property type="match status" value="1"/>
</dbReference>
<dbReference type="RefSeq" id="WP_072282420.1">
    <property type="nucleotide sequence ID" value="NZ_CP015519.1"/>
</dbReference>
<dbReference type="PANTHER" id="PTHR38471">
    <property type="entry name" value="FOUR HELIX BUNDLE PROTEIN"/>
    <property type="match status" value="1"/>
</dbReference>
<dbReference type="OrthoDB" id="9800370at2"/>
<name>A0A1L3GKN1_9BACT</name>
<dbReference type="Pfam" id="PF05635">
    <property type="entry name" value="23S_rRNA_IVP"/>
    <property type="match status" value="1"/>
</dbReference>
<dbReference type="Proteomes" id="UP000182517">
    <property type="component" value="Chromosome"/>
</dbReference>
<dbReference type="CDD" id="cd16377">
    <property type="entry name" value="23S_rRNA_IVP_like"/>
    <property type="match status" value="1"/>
</dbReference>
<gene>
    <name evidence="1" type="ORF">A7E78_00405</name>
</gene>
<sequence length="115" mass="13077">MKNHKDLDVWQLSMGLVTDIYKLTGVFPKEEIYGLSNQMRRAAVSVPSNIAEGAARNSKKEFIQFLHISLGSLAEVETQLIISNNLEYALAIESFLEKVERVKRMLNGLIFHLKK</sequence>
<evidence type="ECO:0000313" key="1">
    <source>
        <dbReference type="EMBL" id="APG26460.1"/>
    </source>
</evidence>
<dbReference type="STRING" id="1842532.A7E78_00405"/>
<dbReference type="NCBIfam" id="NF008911">
    <property type="entry name" value="PRK12275.1-2"/>
    <property type="match status" value="1"/>
</dbReference>
<dbReference type="AlphaFoldDB" id="A0A1L3GKN1"/>
<keyword evidence="2" id="KW-1185">Reference proteome</keyword>
<dbReference type="InterPro" id="IPR012657">
    <property type="entry name" value="23S_rRNA-intervening_sequence"/>
</dbReference>
<dbReference type="InterPro" id="IPR036583">
    <property type="entry name" value="23S_rRNA_IVS_sf"/>
</dbReference>
<accession>A0A1L3GKN1</accession>
<proteinExistence type="predicted"/>
<dbReference type="NCBIfam" id="TIGR02436">
    <property type="entry name" value="four helix bundle protein"/>
    <property type="match status" value="1"/>
</dbReference>
<protein>
    <submittedName>
        <fullName evidence="1">Four helix bundle protein</fullName>
    </submittedName>
</protein>
<dbReference type="EMBL" id="CP015519">
    <property type="protein sequence ID" value="APG26460.1"/>
    <property type="molecule type" value="Genomic_DNA"/>
</dbReference>
<evidence type="ECO:0000313" key="2">
    <source>
        <dbReference type="Proteomes" id="UP000182517"/>
    </source>
</evidence>